<comment type="caution">
    <text evidence="1">The sequence shown here is derived from an EMBL/GenBank/DDBJ whole genome shotgun (WGS) entry which is preliminary data.</text>
</comment>
<sequence>MLGTHSVMMGHCFPTREDSSLDHIMLKLTHDKVAQIAVLNTTITDHTMVLLHITNVKPQLVYNKTKCIVDFEKAIIDLKNKNIHELLLCNDPNVLTELLLGKLMQSLKENTGLLLVPKCKRIIKPWMTPGVLRCVRHRNNLQQKLRQNPNDEILRISY</sequence>
<proteinExistence type="predicted"/>
<dbReference type="OrthoDB" id="445826at2759"/>
<evidence type="ECO:0000313" key="1">
    <source>
        <dbReference type="EMBL" id="CAG4995799.1"/>
    </source>
</evidence>
<dbReference type="EMBL" id="CAJQZP010000907">
    <property type="protein sequence ID" value="CAG4995799.1"/>
    <property type="molecule type" value="Genomic_DNA"/>
</dbReference>
<evidence type="ECO:0000313" key="2">
    <source>
        <dbReference type="Proteomes" id="UP000691718"/>
    </source>
</evidence>
<dbReference type="AlphaFoldDB" id="A0A8S3X1C5"/>
<accession>A0A8S3X1C5</accession>
<reference evidence="1" key="1">
    <citation type="submission" date="2021-04" db="EMBL/GenBank/DDBJ databases">
        <authorList>
            <person name="Tunstrom K."/>
        </authorList>
    </citation>
    <scope>NUCLEOTIDE SEQUENCE</scope>
</reference>
<organism evidence="1 2">
    <name type="scientific">Parnassius apollo</name>
    <name type="common">Apollo butterfly</name>
    <name type="synonym">Papilio apollo</name>
    <dbReference type="NCBI Taxonomy" id="110799"/>
    <lineage>
        <taxon>Eukaryota</taxon>
        <taxon>Metazoa</taxon>
        <taxon>Ecdysozoa</taxon>
        <taxon>Arthropoda</taxon>
        <taxon>Hexapoda</taxon>
        <taxon>Insecta</taxon>
        <taxon>Pterygota</taxon>
        <taxon>Neoptera</taxon>
        <taxon>Endopterygota</taxon>
        <taxon>Lepidoptera</taxon>
        <taxon>Glossata</taxon>
        <taxon>Ditrysia</taxon>
        <taxon>Papilionoidea</taxon>
        <taxon>Papilionidae</taxon>
        <taxon>Parnassiinae</taxon>
        <taxon>Parnassini</taxon>
        <taxon>Parnassius</taxon>
        <taxon>Parnassius</taxon>
    </lineage>
</organism>
<gene>
    <name evidence="1" type="ORF">PAPOLLO_LOCUS12886</name>
</gene>
<protein>
    <submittedName>
        <fullName evidence="1">(apollo) hypothetical protein</fullName>
    </submittedName>
</protein>
<name>A0A8S3X1C5_PARAO</name>
<keyword evidence="2" id="KW-1185">Reference proteome</keyword>
<dbReference type="Proteomes" id="UP000691718">
    <property type="component" value="Unassembled WGS sequence"/>
</dbReference>